<comment type="caution">
    <text evidence="1">The sequence shown here is derived from an EMBL/GenBank/DDBJ whole genome shotgun (WGS) entry which is preliminary data.</text>
</comment>
<accession>A0A9P7Y703</accession>
<organism evidence="1 2">
    <name type="scientific">Linnemannia hyalina</name>
    <dbReference type="NCBI Taxonomy" id="64524"/>
    <lineage>
        <taxon>Eukaryota</taxon>
        <taxon>Fungi</taxon>
        <taxon>Fungi incertae sedis</taxon>
        <taxon>Mucoromycota</taxon>
        <taxon>Mortierellomycotina</taxon>
        <taxon>Mortierellomycetes</taxon>
        <taxon>Mortierellales</taxon>
        <taxon>Mortierellaceae</taxon>
        <taxon>Linnemannia</taxon>
    </lineage>
</organism>
<evidence type="ECO:0000313" key="1">
    <source>
        <dbReference type="EMBL" id="KAG9072974.1"/>
    </source>
</evidence>
<dbReference type="AlphaFoldDB" id="A0A9P7Y703"/>
<evidence type="ECO:0000313" key="2">
    <source>
        <dbReference type="Proteomes" id="UP000707451"/>
    </source>
</evidence>
<gene>
    <name evidence="1" type="ORF">KI688_000755</name>
</gene>
<protein>
    <submittedName>
        <fullName evidence="1">Uncharacterized protein</fullName>
    </submittedName>
</protein>
<dbReference type="OrthoDB" id="2420447at2759"/>
<dbReference type="Proteomes" id="UP000707451">
    <property type="component" value="Unassembled WGS sequence"/>
</dbReference>
<sequence length="395" mass="43925">MLSGLVDISECEIPHSKLHKPLGRARFSLGIIDHLVQQVAASSTQDSKQDILTRAVDKRIEDLKLDLRGGAHAILESDRTGEASRLLCRMVLANHRQEPKISFSSKEQSDFVEQALCRLHPHPDGVHLIMDEPLVVEAVEEELKSSGKDPTFIEYMDQLNQLIENLGASTHTNGEALEMLVRRSLQRFNGALVANLPFLKGIPLPTWCGKVLFQIDQINTASGFGYKGSGVAADLAFLIDRPPCKMLVAQSGTRPDGVWFFPDKRYAGSLAIKFYSNRVPLDKHKENETSSNVRACFLKVDGDTLNTTLEATRLAYVNAGVPSNVKGTLRIHLEFPHVQGLMPFTHVRKDPKTGAEDVMVYTNCGNMDSFFDEAIEAHRFDMIKLKNLIKYVSAS</sequence>
<dbReference type="EMBL" id="JAHRHY010000001">
    <property type="protein sequence ID" value="KAG9072974.1"/>
    <property type="molecule type" value="Genomic_DNA"/>
</dbReference>
<reference evidence="1" key="1">
    <citation type="submission" date="2021-06" db="EMBL/GenBank/DDBJ databases">
        <title>Genome Sequence of Mortierella hyaline Strain SCG-10, a Cold-Adapted, Nitrate-Reducing Fungus Isolated from Soil in Minnesota, USA.</title>
        <authorList>
            <person name="Aldossari N."/>
        </authorList>
    </citation>
    <scope>NUCLEOTIDE SEQUENCE</scope>
    <source>
        <strain evidence="1">SCG-10</strain>
    </source>
</reference>
<keyword evidence="2" id="KW-1185">Reference proteome</keyword>
<proteinExistence type="predicted"/>
<name>A0A9P7Y703_9FUNG</name>